<dbReference type="GO" id="GO:0022857">
    <property type="term" value="F:transmembrane transporter activity"/>
    <property type="evidence" value="ECO:0007669"/>
    <property type="project" value="InterPro"/>
</dbReference>
<feature type="transmembrane region" description="Helical" evidence="5">
    <location>
        <begin position="169"/>
        <end position="190"/>
    </location>
</feature>
<evidence type="ECO:0000256" key="3">
    <source>
        <dbReference type="ARBA" id="ARBA00022989"/>
    </source>
</evidence>
<dbReference type="Proteomes" id="UP001652582">
    <property type="component" value="Chromosome 13"/>
</dbReference>
<dbReference type="PANTHER" id="PTHR24064">
    <property type="entry name" value="SOLUTE CARRIER FAMILY 22 MEMBER"/>
    <property type="match status" value="1"/>
</dbReference>
<dbReference type="GO" id="GO:0016020">
    <property type="term" value="C:membrane"/>
    <property type="evidence" value="ECO:0007669"/>
    <property type="project" value="UniProtKB-SubCell"/>
</dbReference>
<feature type="transmembrane region" description="Helical" evidence="5">
    <location>
        <begin position="202"/>
        <end position="224"/>
    </location>
</feature>
<dbReference type="SUPFAM" id="SSF103473">
    <property type="entry name" value="MFS general substrate transporter"/>
    <property type="match status" value="1"/>
</dbReference>
<comment type="subcellular location">
    <subcellularLocation>
        <location evidence="1">Membrane</location>
        <topology evidence="1">Multi-pass membrane protein</topology>
    </subcellularLocation>
</comment>
<feature type="transmembrane region" description="Helical" evidence="5">
    <location>
        <begin position="143"/>
        <end position="163"/>
    </location>
</feature>
<keyword evidence="3 5" id="KW-1133">Transmembrane helix</keyword>
<evidence type="ECO:0000256" key="5">
    <source>
        <dbReference type="SAM" id="Phobius"/>
    </source>
</evidence>
<feature type="transmembrane region" description="Helical" evidence="5">
    <location>
        <begin position="375"/>
        <end position="394"/>
    </location>
</feature>
<keyword evidence="7" id="KW-1185">Reference proteome</keyword>
<dbReference type="InterPro" id="IPR036259">
    <property type="entry name" value="MFS_trans_sf"/>
</dbReference>
<keyword evidence="2 5" id="KW-0812">Transmembrane</keyword>
<feature type="transmembrane region" description="Helical" evidence="5">
    <location>
        <begin position="400"/>
        <end position="421"/>
    </location>
</feature>
<gene>
    <name evidence="8" type="primary">LOC112057935</name>
</gene>
<feature type="domain" description="Major facilitator superfamily (MFS) profile" evidence="6">
    <location>
        <begin position="43"/>
        <end position="483"/>
    </location>
</feature>
<sequence length="500" mass="56657">MQKAVILETARIVRSPDTQIYEMSTDDAIETIIGRFGRYQTWIWILIAIGRAPTDYQLSNVVFLLPNVEYVCMDDNAHNKTNHCPCENPIYDQTYIENSVTTTWNLICDKSHYASLAQSMLQIGILGGSLFYGHLSDRYGRRLACLVALFSEVLFVALSAIASKLWMFIALRFFIGTAVGGTMLCCFVILIELSGKSFRPYVTCLSEVSYLISYFTLPIIAYFLRDWRKLQMATSLPWIFVIFYYNLIPESPRWLITKGKTVEAIEILTRIARRNGRPTESIRDIVENINEEAVARNEHDSYLNLFKTPKIRLYTLIQAYVWLCCAHTFFGINQYIGRLQGNLYLNVMLSAASLAPGLILIVIACVYLQRRVTIVTSFVVSGVSLLVFIIIPSNMKSLELAFAIIGQIGAYTAFCQIYLYSTEIFPTIIRNSAMGFASVFARLGGFIAPFVVNIRVEWISILVFSTLALLAASLFYFLPETKDVVLLNTIEQTEKSKTKI</sequence>
<dbReference type="Pfam" id="PF00083">
    <property type="entry name" value="Sugar_tr"/>
    <property type="match status" value="1"/>
</dbReference>
<dbReference type="RefSeq" id="XP_023954317.1">
    <property type="nucleotide sequence ID" value="XM_024098549.2"/>
</dbReference>
<feature type="transmembrane region" description="Helical" evidence="5">
    <location>
        <begin position="313"/>
        <end position="332"/>
    </location>
</feature>
<dbReference type="Gene3D" id="1.20.1250.20">
    <property type="entry name" value="MFS general substrate transporter like domains"/>
    <property type="match status" value="1"/>
</dbReference>
<evidence type="ECO:0000259" key="6">
    <source>
        <dbReference type="PROSITE" id="PS50850"/>
    </source>
</evidence>
<dbReference type="PROSITE" id="PS50850">
    <property type="entry name" value="MFS"/>
    <property type="match status" value="1"/>
</dbReference>
<organism evidence="7 8">
    <name type="scientific">Bicyclus anynana</name>
    <name type="common">Squinting bush brown butterfly</name>
    <dbReference type="NCBI Taxonomy" id="110368"/>
    <lineage>
        <taxon>Eukaryota</taxon>
        <taxon>Metazoa</taxon>
        <taxon>Ecdysozoa</taxon>
        <taxon>Arthropoda</taxon>
        <taxon>Hexapoda</taxon>
        <taxon>Insecta</taxon>
        <taxon>Pterygota</taxon>
        <taxon>Neoptera</taxon>
        <taxon>Endopterygota</taxon>
        <taxon>Lepidoptera</taxon>
        <taxon>Glossata</taxon>
        <taxon>Ditrysia</taxon>
        <taxon>Papilionoidea</taxon>
        <taxon>Nymphalidae</taxon>
        <taxon>Satyrinae</taxon>
        <taxon>Satyrini</taxon>
        <taxon>Mycalesina</taxon>
        <taxon>Bicyclus</taxon>
    </lineage>
</organism>
<dbReference type="InterPro" id="IPR005828">
    <property type="entry name" value="MFS_sugar_transport-like"/>
</dbReference>
<evidence type="ECO:0000256" key="1">
    <source>
        <dbReference type="ARBA" id="ARBA00004141"/>
    </source>
</evidence>
<evidence type="ECO:0000256" key="2">
    <source>
        <dbReference type="ARBA" id="ARBA00022692"/>
    </source>
</evidence>
<dbReference type="OrthoDB" id="5296287at2759"/>
<evidence type="ECO:0000313" key="8">
    <source>
        <dbReference type="RefSeq" id="XP_023954317.1"/>
    </source>
</evidence>
<evidence type="ECO:0000313" key="7">
    <source>
        <dbReference type="Proteomes" id="UP001652582"/>
    </source>
</evidence>
<keyword evidence="4 5" id="KW-0472">Membrane</keyword>
<evidence type="ECO:0000256" key="4">
    <source>
        <dbReference type="ARBA" id="ARBA00023136"/>
    </source>
</evidence>
<feature type="transmembrane region" description="Helical" evidence="5">
    <location>
        <begin position="344"/>
        <end position="368"/>
    </location>
</feature>
<dbReference type="AlphaFoldDB" id="A0A6J1P8Y6"/>
<protein>
    <submittedName>
        <fullName evidence="8">Organic cation transporter-like protein isoform X1</fullName>
    </submittedName>
</protein>
<dbReference type="KEGG" id="bany:112057935"/>
<feature type="transmembrane region" description="Helical" evidence="5">
    <location>
        <begin position="433"/>
        <end position="452"/>
    </location>
</feature>
<reference evidence="8" key="1">
    <citation type="submission" date="2025-08" db="UniProtKB">
        <authorList>
            <consortium name="RefSeq"/>
        </authorList>
    </citation>
    <scope>IDENTIFICATION</scope>
</reference>
<accession>A0A6J1P8Y6</accession>
<proteinExistence type="predicted"/>
<feature type="transmembrane region" description="Helical" evidence="5">
    <location>
        <begin position="458"/>
        <end position="478"/>
    </location>
</feature>
<name>A0A6J1P8Y6_BICAN</name>
<dbReference type="InterPro" id="IPR020846">
    <property type="entry name" value="MFS_dom"/>
</dbReference>
<dbReference type="GeneID" id="112057935"/>